<protein>
    <submittedName>
        <fullName evidence="1">Uncharacterized protein</fullName>
    </submittedName>
</protein>
<sequence length="66" mass="7363">MRWWAPVALVNLDTLVAAFAANAYLLCKMRERSYGLGKLQAIPAATWSSHGYAGAFRGKSRTSRRF</sequence>
<gene>
    <name evidence="1" type="ORF">BU25DRAFT_409067</name>
</gene>
<evidence type="ECO:0000313" key="1">
    <source>
        <dbReference type="EMBL" id="KAF2629806.1"/>
    </source>
</evidence>
<evidence type="ECO:0000313" key="2">
    <source>
        <dbReference type="Proteomes" id="UP000799754"/>
    </source>
</evidence>
<comment type="caution">
    <text evidence="1">The sequence shown here is derived from an EMBL/GenBank/DDBJ whole genome shotgun (WGS) entry which is preliminary data.</text>
</comment>
<organism evidence="1 2">
    <name type="scientific">Macroventuria anomochaeta</name>
    <dbReference type="NCBI Taxonomy" id="301207"/>
    <lineage>
        <taxon>Eukaryota</taxon>
        <taxon>Fungi</taxon>
        <taxon>Dikarya</taxon>
        <taxon>Ascomycota</taxon>
        <taxon>Pezizomycotina</taxon>
        <taxon>Dothideomycetes</taxon>
        <taxon>Pleosporomycetidae</taxon>
        <taxon>Pleosporales</taxon>
        <taxon>Pleosporineae</taxon>
        <taxon>Didymellaceae</taxon>
        <taxon>Macroventuria</taxon>
    </lineage>
</organism>
<proteinExistence type="predicted"/>
<dbReference type="Proteomes" id="UP000799754">
    <property type="component" value="Unassembled WGS sequence"/>
</dbReference>
<name>A0ACB6S6I3_9PLEO</name>
<keyword evidence="2" id="KW-1185">Reference proteome</keyword>
<reference evidence="1" key="1">
    <citation type="journal article" date="2020" name="Stud. Mycol.">
        <title>101 Dothideomycetes genomes: a test case for predicting lifestyles and emergence of pathogens.</title>
        <authorList>
            <person name="Haridas S."/>
            <person name="Albert R."/>
            <person name="Binder M."/>
            <person name="Bloem J."/>
            <person name="Labutti K."/>
            <person name="Salamov A."/>
            <person name="Andreopoulos B."/>
            <person name="Baker S."/>
            <person name="Barry K."/>
            <person name="Bills G."/>
            <person name="Bluhm B."/>
            <person name="Cannon C."/>
            <person name="Castanera R."/>
            <person name="Culley D."/>
            <person name="Daum C."/>
            <person name="Ezra D."/>
            <person name="Gonzalez J."/>
            <person name="Henrissat B."/>
            <person name="Kuo A."/>
            <person name="Liang C."/>
            <person name="Lipzen A."/>
            <person name="Lutzoni F."/>
            <person name="Magnuson J."/>
            <person name="Mondo S."/>
            <person name="Nolan M."/>
            <person name="Ohm R."/>
            <person name="Pangilinan J."/>
            <person name="Park H.-J."/>
            <person name="Ramirez L."/>
            <person name="Alfaro M."/>
            <person name="Sun H."/>
            <person name="Tritt A."/>
            <person name="Yoshinaga Y."/>
            <person name="Zwiers L.-H."/>
            <person name="Turgeon B."/>
            <person name="Goodwin S."/>
            <person name="Spatafora J."/>
            <person name="Crous P."/>
            <person name="Grigoriev I."/>
        </authorList>
    </citation>
    <scope>NUCLEOTIDE SEQUENCE</scope>
    <source>
        <strain evidence="1">CBS 525.71</strain>
    </source>
</reference>
<accession>A0ACB6S6I3</accession>
<dbReference type="EMBL" id="MU006709">
    <property type="protein sequence ID" value="KAF2629806.1"/>
    <property type="molecule type" value="Genomic_DNA"/>
</dbReference>